<dbReference type="GO" id="GO:0000224">
    <property type="term" value="F:peptide-N4-(N-acetyl-beta-glucosaminyl)asparagine amidase activity"/>
    <property type="evidence" value="ECO:0007669"/>
    <property type="project" value="TreeGrafter"/>
</dbReference>
<dbReference type="GO" id="GO:0005829">
    <property type="term" value="C:cytosol"/>
    <property type="evidence" value="ECO:0007669"/>
    <property type="project" value="TreeGrafter"/>
</dbReference>
<dbReference type="GO" id="GO:0005975">
    <property type="term" value="P:carbohydrate metabolic process"/>
    <property type="evidence" value="ECO:0007669"/>
    <property type="project" value="InterPro"/>
</dbReference>
<keyword evidence="2" id="KW-0378">Hydrolase</keyword>
<dbReference type="Gene3D" id="1.20.1050.60">
    <property type="entry name" value="alpha-1,2-mannosidase"/>
    <property type="match status" value="1"/>
</dbReference>
<protein>
    <submittedName>
        <fullName evidence="2">Family 92 glycosyl hydrolase</fullName>
    </submittedName>
</protein>
<feature type="domain" description="Glycosyl hydrolase family 92" evidence="1">
    <location>
        <begin position="3"/>
        <end position="451"/>
    </location>
</feature>
<dbReference type="Proteomes" id="UP000807306">
    <property type="component" value="Unassembled WGS sequence"/>
</dbReference>
<dbReference type="AlphaFoldDB" id="A0A9P6EME3"/>
<organism evidence="2 3">
    <name type="scientific">Crepidotus variabilis</name>
    <dbReference type="NCBI Taxonomy" id="179855"/>
    <lineage>
        <taxon>Eukaryota</taxon>
        <taxon>Fungi</taxon>
        <taxon>Dikarya</taxon>
        <taxon>Basidiomycota</taxon>
        <taxon>Agaricomycotina</taxon>
        <taxon>Agaricomycetes</taxon>
        <taxon>Agaricomycetidae</taxon>
        <taxon>Agaricales</taxon>
        <taxon>Agaricineae</taxon>
        <taxon>Crepidotaceae</taxon>
        <taxon>Crepidotus</taxon>
    </lineage>
</organism>
<dbReference type="GO" id="GO:0005634">
    <property type="term" value="C:nucleus"/>
    <property type="evidence" value="ECO:0007669"/>
    <property type="project" value="TreeGrafter"/>
</dbReference>
<dbReference type="Gene3D" id="1.20.1610.10">
    <property type="entry name" value="alpha-1,2-mannosidases domains"/>
    <property type="match status" value="1"/>
</dbReference>
<dbReference type="Pfam" id="PF07971">
    <property type="entry name" value="Glyco_hydro_92"/>
    <property type="match status" value="1"/>
</dbReference>
<dbReference type="InterPro" id="IPR012939">
    <property type="entry name" value="Glyco_hydro_92"/>
</dbReference>
<reference evidence="2" key="1">
    <citation type="submission" date="2020-11" db="EMBL/GenBank/DDBJ databases">
        <authorList>
            <consortium name="DOE Joint Genome Institute"/>
            <person name="Ahrendt S."/>
            <person name="Riley R."/>
            <person name="Andreopoulos W."/>
            <person name="Labutti K."/>
            <person name="Pangilinan J."/>
            <person name="Ruiz-Duenas F.J."/>
            <person name="Barrasa J.M."/>
            <person name="Sanchez-Garcia M."/>
            <person name="Camarero S."/>
            <person name="Miyauchi S."/>
            <person name="Serrano A."/>
            <person name="Linde D."/>
            <person name="Babiker R."/>
            <person name="Drula E."/>
            <person name="Ayuso-Fernandez I."/>
            <person name="Pacheco R."/>
            <person name="Padilla G."/>
            <person name="Ferreira P."/>
            <person name="Barriuso J."/>
            <person name="Kellner H."/>
            <person name="Castanera R."/>
            <person name="Alfaro M."/>
            <person name="Ramirez L."/>
            <person name="Pisabarro A.G."/>
            <person name="Kuo A."/>
            <person name="Tritt A."/>
            <person name="Lipzen A."/>
            <person name="He G."/>
            <person name="Yan M."/>
            <person name="Ng V."/>
            <person name="Cullen D."/>
            <person name="Martin F."/>
            <person name="Rosso M.-N."/>
            <person name="Henrissat B."/>
            <person name="Hibbett D."/>
            <person name="Martinez A.T."/>
            <person name="Grigoriev I.V."/>
        </authorList>
    </citation>
    <scope>NUCLEOTIDE SEQUENCE</scope>
    <source>
        <strain evidence="2">CBS 506.95</strain>
    </source>
</reference>
<dbReference type="InterPro" id="IPR050883">
    <property type="entry name" value="PNGase"/>
</dbReference>
<gene>
    <name evidence="2" type="ORF">CPB83DRAFT_131669</name>
</gene>
<evidence type="ECO:0000259" key="1">
    <source>
        <dbReference type="Pfam" id="PF07971"/>
    </source>
</evidence>
<evidence type="ECO:0000313" key="2">
    <source>
        <dbReference type="EMBL" id="KAF9531264.1"/>
    </source>
</evidence>
<proteinExistence type="predicted"/>
<dbReference type="PANTHER" id="PTHR12143">
    <property type="entry name" value="PEPTIDE N-GLYCANASE PNGASE -RELATED"/>
    <property type="match status" value="1"/>
</dbReference>
<dbReference type="SUPFAM" id="SSF48208">
    <property type="entry name" value="Six-hairpin glycosidases"/>
    <property type="match status" value="1"/>
</dbReference>
<dbReference type="PANTHER" id="PTHR12143:SF25">
    <property type="entry name" value="FAMILY PROTEIN, PUTATIVE (AFU_ORTHOLOGUE AFUA_1G10790)-RELATED"/>
    <property type="match status" value="1"/>
</dbReference>
<name>A0A9P6EME3_9AGAR</name>
<keyword evidence="3" id="KW-1185">Reference proteome</keyword>
<comment type="caution">
    <text evidence="2">The sequence shown here is derived from an EMBL/GenBank/DDBJ whole genome shotgun (WGS) entry which is preliminary data.</text>
</comment>
<accession>A0A9P6EME3</accession>
<dbReference type="InterPro" id="IPR008928">
    <property type="entry name" value="6-hairpin_glycosidase_sf"/>
</dbReference>
<dbReference type="GO" id="GO:0006516">
    <property type="term" value="P:glycoprotein catabolic process"/>
    <property type="evidence" value="ECO:0007669"/>
    <property type="project" value="TreeGrafter"/>
</dbReference>
<dbReference type="EMBL" id="MU157836">
    <property type="protein sequence ID" value="KAF9531264.1"/>
    <property type="molecule type" value="Genomic_DNA"/>
</dbReference>
<dbReference type="OrthoDB" id="449263at2759"/>
<evidence type="ECO:0000313" key="3">
    <source>
        <dbReference type="Proteomes" id="UP000807306"/>
    </source>
</evidence>
<sequence length="475" mass="53278">MTGVNDDTVKLFYSSLYRSHISPADYTGENPKWTSDEPYYDSLYCNWDTYRTLYPLMSLHDPIRLAQIVRGMIDIQKNEGWLPECRGATVQQSIQGGSNADPILGEFFVKYQQQAQGLNVSSDSLYTALLADAEIQPPNWDYQGRQAESWKTYGFVPVTMYEPGGMNTRYVSRTLEYAFDDFTIAQVAKSLGKTDDHKKYMQRAGNFINVWNANVSVPRSPNIKGMMQPRYSNGTWGYTDPRHCSVHDPYHSTCFLDYGNFDGFYEGSPLVYSQYVPHDTAKLIELHGGVDSFISRLDFLFDNDYFESTNEPSQQIPYMYHYANRPGLSTQRSRETISKYYSTKIDGLPGNDDSGAMGSYVAFYLLGMYPLPATKQILISSPYFPKVSFFNPVYNSTTTIVSHGFNGNPTNGTGGNVFVKSVSVNGQPYKSSCYLDWDVFAQGSLVELTLTNDIGVTCGEGKDALPPSASTGGYN</sequence>